<evidence type="ECO:0000256" key="1">
    <source>
        <dbReference type="ARBA" id="ARBA00004613"/>
    </source>
</evidence>
<dbReference type="Pfam" id="PF05938">
    <property type="entry name" value="Self-incomp_S1"/>
    <property type="match status" value="1"/>
</dbReference>
<evidence type="ECO:0000256" key="5">
    <source>
        <dbReference type="ARBA" id="ARBA00022729"/>
    </source>
</evidence>
<keyword evidence="8" id="KW-1185">Reference proteome</keyword>
<protein>
    <recommendedName>
        <fullName evidence="9">S-protein homolog</fullName>
    </recommendedName>
</protein>
<reference evidence="7 8" key="1">
    <citation type="submission" date="2024-06" db="EMBL/GenBank/DDBJ databases">
        <title>A chromosome level genome sequence of Diviner's sage (Salvia divinorum).</title>
        <authorList>
            <person name="Ford S.A."/>
            <person name="Ro D.-K."/>
            <person name="Ness R.W."/>
            <person name="Phillips M.A."/>
        </authorList>
    </citation>
    <scope>NUCLEOTIDE SEQUENCE [LARGE SCALE GENOMIC DNA]</scope>
    <source>
        <strain evidence="7">SAF-2024a</strain>
        <tissue evidence="7">Leaf</tissue>
    </source>
</reference>
<dbReference type="AlphaFoldDB" id="A0ABD1IK02"/>
<evidence type="ECO:0000256" key="4">
    <source>
        <dbReference type="ARBA" id="ARBA00022525"/>
    </source>
</evidence>
<dbReference type="GO" id="GO:0060320">
    <property type="term" value="P:rejection of self pollen"/>
    <property type="evidence" value="ECO:0007669"/>
    <property type="project" value="UniProtKB-KW"/>
</dbReference>
<proteinExistence type="inferred from homology"/>
<keyword evidence="4" id="KW-0964">Secreted</keyword>
<evidence type="ECO:0000256" key="6">
    <source>
        <dbReference type="SAM" id="SignalP"/>
    </source>
</evidence>
<sequence length="126" mass="14591">MLLVLTFSIALIRFGSSLSLYDYGIGISNASYYTSLVVQCTTNDKPMGAMTINTRSQQDFKCPWLVGERSLATCDLTMGTLRGRFDFFDSNRDLKRCKDKYCLWIVHESGLYMRIDDRDVLQYRWP</sequence>
<gene>
    <name evidence="7" type="ORF">AAHA92_03486</name>
</gene>
<keyword evidence="5 6" id="KW-0732">Signal</keyword>
<feature type="signal peptide" evidence="6">
    <location>
        <begin position="1"/>
        <end position="17"/>
    </location>
</feature>
<comment type="similarity">
    <text evidence="2">Belongs to the plant self-incompatibility (S1) protein family.</text>
</comment>
<evidence type="ECO:0008006" key="9">
    <source>
        <dbReference type="Google" id="ProtNLM"/>
    </source>
</evidence>
<accession>A0ABD1IK02</accession>
<evidence type="ECO:0000256" key="3">
    <source>
        <dbReference type="ARBA" id="ARBA00022471"/>
    </source>
</evidence>
<evidence type="ECO:0000256" key="2">
    <source>
        <dbReference type="ARBA" id="ARBA00005581"/>
    </source>
</evidence>
<evidence type="ECO:0000313" key="7">
    <source>
        <dbReference type="EMBL" id="KAL1568079.1"/>
    </source>
</evidence>
<dbReference type="GO" id="GO:0005576">
    <property type="term" value="C:extracellular region"/>
    <property type="evidence" value="ECO:0007669"/>
    <property type="project" value="UniProtKB-SubCell"/>
</dbReference>
<comment type="caution">
    <text evidence="7">The sequence shown here is derived from an EMBL/GenBank/DDBJ whole genome shotgun (WGS) entry which is preliminary data.</text>
</comment>
<dbReference type="EMBL" id="JBEAFC010000002">
    <property type="protein sequence ID" value="KAL1568079.1"/>
    <property type="molecule type" value="Genomic_DNA"/>
</dbReference>
<organism evidence="7 8">
    <name type="scientific">Salvia divinorum</name>
    <name type="common">Maria pastora</name>
    <name type="synonym">Diviner's sage</name>
    <dbReference type="NCBI Taxonomy" id="28513"/>
    <lineage>
        <taxon>Eukaryota</taxon>
        <taxon>Viridiplantae</taxon>
        <taxon>Streptophyta</taxon>
        <taxon>Embryophyta</taxon>
        <taxon>Tracheophyta</taxon>
        <taxon>Spermatophyta</taxon>
        <taxon>Magnoliopsida</taxon>
        <taxon>eudicotyledons</taxon>
        <taxon>Gunneridae</taxon>
        <taxon>Pentapetalae</taxon>
        <taxon>asterids</taxon>
        <taxon>lamiids</taxon>
        <taxon>Lamiales</taxon>
        <taxon>Lamiaceae</taxon>
        <taxon>Nepetoideae</taxon>
        <taxon>Mentheae</taxon>
        <taxon>Salviinae</taxon>
        <taxon>Salvia</taxon>
        <taxon>Salvia subgen. Calosphace</taxon>
    </lineage>
</organism>
<dbReference type="InterPro" id="IPR010264">
    <property type="entry name" value="Self-incomp_S1"/>
</dbReference>
<keyword evidence="3" id="KW-0713">Self-incompatibility</keyword>
<name>A0ABD1IK02_SALDI</name>
<evidence type="ECO:0000313" key="8">
    <source>
        <dbReference type="Proteomes" id="UP001567538"/>
    </source>
</evidence>
<dbReference type="Proteomes" id="UP001567538">
    <property type="component" value="Unassembled WGS sequence"/>
</dbReference>
<comment type="subcellular location">
    <subcellularLocation>
        <location evidence="1">Secreted</location>
    </subcellularLocation>
</comment>
<feature type="chain" id="PRO_5044807231" description="S-protein homolog" evidence="6">
    <location>
        <begin position="18"/>
        <end position="126"/>
    </location>
</feature>